<evidence type="ECO:0008006" key="4">
    <source>
        <dbReference type="Google" id="ProtNLM"/>
    </source>
</evidence>
<name>A0A2S8F8B9_9BACT</name>
<accession>A0A2S8F8B9</accession>
<feature type="transmembrane region" description="Helical" evidence="1">
    <location>
        <begin position="111"/>
        <end position="132"/>
    </location>
</feature>
<reference evidence="2 3" key="1">
    <citation type="submission" date="2018-02" db="EMBL/GenBank/DDBJ databases">
        <title>Comparative genomes isolates from brazilian mangrove.</title>
        <authorList>
            <person name="Araujo J.E."/>
            <person name="Taketani R.G."/>
            <person name="Silva M.C.P."/>
            <person name="Loureco M.V."/>
            <person name="Andreote F.D."/>
        </authorList>
    </citation>
    <scope>NUCLEOTIDE SEQUENCE [LARGE SCALE GENOMIC DNA]</scope>
    <source>
        <strain evidence="2 3">HEX-2 MGV</strain>
    </source>
</reference>
<dbReference type="PANTHER" id="PTHR32305:SF15">
    <property type="entry name" value="PROTEIN RHSA-RELATED"/>
    <property type="match status" value="1"/>
</dbReference>
<evidence type="ECO:0000313" key="3">
    <source>
        <dbReference type="Proteomes" id="UP000240009"/>
    </source>
</evidence>
<organism evidence="2 3">
    <name type="scientific">Blastopirellula marina</name>
    <dbReference type="NCBI Taxonomy" id="124"/>
    <lineage>
        <taxon>Bacteria</taxon>
        <taxon>Pseudomonadati</taxon>
        <taxon>Planctomycetota</taxon>
        <taxon>Planctomycetia</taxon>
        <taxon>Pirellulales</taxon>
        <taxon>Pirellulaceae</taxon>
        <taxon>Blastopirellula</taxon>
    </lineage>
</organism>
<keyword evidence="1" id="KW-1133">Transmembrane helix</keyword>
<feature type="transmembrane region" description="Helical" evidence="1">
    <location>
        <begin position="138"/>
        <end position="156"/>
    </location>
</feature>
<protein>
    <recommendedName>
        <fullName evidence="4">RHS repeat-associated core domain-containing protein</fullName>
    </recommendedName>
</protein>
<sequence>MMPYGTPTGEYDFQHLFGGYYYDSDTGLYLVRNRIYHPKLGRWLTKDPLGMVDGPNLYEYCAGDPVNLIDPSGELWSWGFAGLGALGGAVAGAVGYGALGWMGEDGYTWGGLGGAVAGGAVSGALVGGVIGAGTGDPTFLGVVGIGLAGGLAYGATESVVRQSIDRGRVDLEELAWDTGASGLIGGVTAGTGFVFRQPLTTFGRQFAQGWGRFFQQGRGLRPGYGRRLLRTIYDTRIGFKANQDISKRLLGRLLRRLGPFDMDHVFISQALIRRLTARFPLLGEQLRRIGNSGINLVPLPRYINRGLLNRKVLGIHVYRYGFTGIVGYTAYSTLNYTGHKIDELYNTLADLHELMYGEDK</sequence>
<dbReference type="Proteomes" id="UP000240009">
    <property type="component" value="Unassembled WGS sequence"/>
</dbReference>
<dbReference type="PRINTS" id="PR00394">
    <property type="entry name" value="RHSPROTEIN"/>
</dbReference>
<dbReference type="OrthoDB" id="291501at2"/>
<comment type="caution">
    <text evidence="2">The sequence shown here is derived from an EMBL/GenBank/DDBJ whole genome shotgun (WGS) entry which is preliminary data.</text>
</comment>
<dbReference type="NCBIfam" id="TIGR03696">
    <property type="entry name" value="Rhs_assc_core"/>
    <property type="match status" value="1"/>
</dbReference>
<dbReference type="Gene3D" id="2.180.10.10">
    <property type="entry name" value="RHS repeat-associated core"/>
    <property type="match status" value="1"/>
</dbReference>
<keyword evidence="1" id="KW-0812">Transmembrane</keyword>
<evidence type="ECO:0000256" key="1">
    <source>
        <dbReference type="SAM" id="Phobius"/>
    </source>
</evidence>
<dbReference type="InterPro" id="IPR022385">
    <property type="entry name" value="Rhs_assc_core"/>
</dbReference>
<proteinExistence type="predicted"/>
<gene>
    <name evidence="2" type="ORF">C5Y96_16075</name>
</gene>
<dbReference type="AlphaFoldDB" id="A0A2S8F8B9"/>
<dbReference type="InterPro" id="IPR050708">
    <property type="entry name" value="T6SS_VgrG/RHS"/>
</dbReference>
<dbReference type="EMBL" id="PUIA01000050">
    <property type="protein sequence ID" value="PQO28403.1"/>
    <property type="molecule type" value="Genomic_DNA"/>
</dbReference>
<dbReference type="PANTHER" id="PTHR32305">
    <property type="match status" value="1"/>
</dbReference>
<evidence type="ECO:0000313" key="2">
    <source>
        <dbReference type="EMBL" id="PQO28403.1"/>
    </source>
</evidence>
<feature type="transmembrane region" description="Helical" evidence="1">
    <location>
        <begin position="75"/>
        <end position="99"/>
    </location>
</feature>
<dbReference type="RefSeq" id="WP_105355362.1">
    <property type="nucleotide sequence ID" value="NZ_PUIA01000050.1"/>
</dbReference>
<keyword evidence="1" id="KW-0472">Membrane</keyword>